<dbReference type="InterPro" id="IPR035940">
    <property type="entry name" value="CAP_sf"/>
</dbReference>
<evidence type="ECO:0000313" key="4">
    <source>
        <dbReference type="WBParaSite" id="SRAE_2000052500.1"/>
    </source>
</evidence>
<name>A0A8L9MX31_STRRB</name>
<protein>
    <submittedName>
        <fullName evidence="4">CAP domain-containing protein</fullName>
    </submittedName>
</protein>
<evidence type="ECO:0000256" key="1">
    <source>
        <dbReference type="SAM" id="Phobius"/>
    </source>
</evidence>
<dbReference type="Gene3D" id="3.40.33.10">
    <property type="entry name" value="CAP"/>
    <property type="match status" value="1"/>
</dbReference>
<organism evidence="3 4">
    <name type="scientific">Strongyloides ratti</name>
    <name type="common">Parasitic roundworm</name>
    <dbReference type="NCBI Taxonomy" id="34506"/>
    <lineage>
        <taxon>Eukaryota</taxon>
        <taxon>Metazoa</taxon>
        <taxon>Ecdysozoa</taxon>
        <taxon>Nematoda</taxon>
        <taxon>Chromadorea</taxon>
        <taxon>Rhabditida</taxon>
        <taxon>Tylenchina</taxon>
        <taxon>Panagrolaimomorpha</taxon>
        <taxon>Strongyloidoidea</taxon>
        <taxon>Strongyloididae</taxon>
        <taxon>Strongyloides</taxon>
    </lineage>
</organism>
<keyword evidence="3" id="KW-1185">Reference proteome</keyword>
<dbReference type="AlphaFoldDB" id="A0A8L9MX31"/>
<sequence>MYFNFGSLLIILLIIPTIIINGFTYNYCIKRINGQLKYVYEGMHFNSISEMTNFIFKYKVYTTKATTKATTLLPSKRIKIDSKKLNDLFLKQVNNRRKIHQVKPLKLDDNAVKAAQRWADECAKENKEKYDYNRDYTTSYQSFPINEYKDAIKKWYEEEKNHDYTYDYYTNASKHFAMIVWKEFTAMGCGFAQGAQKVFVVCKFAPFRTGEGAFKANVLKPKSKKN</sequence>
<dbReference type="WBParaSite" id="SRAE_2000052500.1">
    <property type="protein sequence ID" value="SRAE_2000052500.1"/>
    <property type="gene ID" value="WBGene00260720"/>
</dbReference>
<dbReference type="Pfam" id="PF00188">
    <property type="entry name" value="CAP"/>
    <property type="match status" value="1"/>
</dbReference>
<feature type="transmembrane region" description="Helical" evidence="1">
    <location>
        <begin position="6"/>
        <end position="28"/>
    </location>
</feature>
<dbReference type="Proteomes" id="UP000035682">
    <property type="component" value="Unplaced"/>
</dbReference>
<dbReference type="InterPro" id="IPR001283">
    <property type="entry name" value="CRISP-related"/>
</dbReference>
<proteinExistence type="predicted"/>
<reference evidence="3 4" key="1">
    <citation type="submission" date="2014-09" db="EMBL/GenBank/DDBJ databases">
        <authorList>
            <person name="Martin A.A."/>
        </authorList>
    </citation>
    <scope>NUCLEOTIDE SEQUENCE</scope>
    <source>
        <strain evidence="3 4">ED321</strain>
    </source>
</reference>
<feature type="domain" description="SCP" evidence="2">
    <location>
        <begin position="84"/>
        <end position="209"/>
    </location>
</feature>
<dbReference type="PANTHER" id="PTHR10334">
    <property type="entry name" value="CYSTEINE-RICH SECRETORY PROTEIN-RELATED"/>
    <property type="match status" value="1"/>
</dbReference>
<keyword evidence="1" id="KW-0812">Transmembrane</keyword>
<dbReference type="InterPro" id="IPR014044">
    <property type="entry name" value="CAP_dom"/>
</dbReference>
<dbReference type="SUPFAM" id="SSF55797">
    <property type="entry name" value="PR-1-like"/>
    <property type="match status" value="1"/>
</dbReference>
<accession>A0A8L9MX31</accession>
<evidence type="ECO:0000259" key="2">
    <source>
        <dbReference type="SMART" id="SM00198"/>
    </source>
</evidence>
<keyword evidence="1" id="KW-0472">Membrane</keyword>
<keyword evidence="1" id="KW-1133">Transmembrane helix</keyword>
<dbReference type="SMART" id="SM00198">
    <property type="entry name" value="SCP"/>
    <property type="match status" value="1"/>
</dbReference>
<dbReference type="PRINTS" id="PR00837">
    <property type="entry name" value="V5TPXLIKE"/>
</dbReference>
<evidence type="ECO:0000313" key="3">
    <source>
        <dbReference type="Proteomes" id="UP000035682"/>
    </source>
</evidence>
<reference evidence="4" key="2">
    <citation type="submission" date="2022-04" db="UniProtKB">
        <authorList>
            <consortium name="WormBaseParasite"/>
        </authorList>
    </citation>
    <scope>IDENTIFICATION</scope>
</reference>